<dbReference type="PANTHER" id="PTHR43547:SF2">
    <property type="entry name" value="HYBRID SIGNAL TRANSDUCTION HISTIDINE KINASE C"/>
    <property type="match status" value="1"/>
</dbReference>
<dbReference type="InterPro" id="IPR035965">
    <property type="entry name" value="PAS-like_dom_sf"/>
</dbReference>
<dbReference type="CDD" id="cd17580">
    <property type="entry name" value="REC_2_DhkD-like"/>
    <property type="match status" value="1"/>
</dbReference>
<evidence type="ECO:0000313" key="9">
    <source>
        <dbReference type="EMBL" id="MFC5462294.1"/>
    </source>
</evidence>
<dbReference type="CDD" id="cd00082">
    <property type="entry name" value="HisKA"/>
    <property type="match status" value="1"/>
</dbReference>
<dbReference type="RefSeq" id="WP_379785772.1">
    <property type="nucleotide sequence ID" value="NZ_JBHSMU010000016.1"/>
</dbReference>
<keyword evidence="9" id="KW-0547">Nucleotide-binding</keyword>
<dbReference type="Gene3D" id="1.10.287.130">
    <property type="match status" value="1"/>
</dbReference>
<name>A0ABW0L9B8_9BURK</name>
<keyword evidence="3 6" id="KW-0597">Phosphoprotein</keyword>
<dbReference type="Pfam" id="PF02518">
    <property type="entry name" value="HATPase_c"/>
    <property type="match status" value="1"/>
</dbReference>
<dbReference type="Gene3D" id="3.30.450.20">
    <property type="entry name" value="PAS domain"/>
    <property type="match status" value="2"/>
</dbReference>
<dbReference type="Gene3D" id="3.30.565.10">
    <property type="entry name" value="Histidine kinase-like ATPase, C-terminal domain"/>
    <property type="match status" value="1"/>
</dbReference>
<evidence type="ECO:0000259" key="7">
    <source>
        <dbReference type="PROSITE" id="PS50109"/>
    </source>
</evidence>
<dbReference type="InterPro" id="IPR000014">
    <property type="entry name" value="PAS"/>
</dbReference>
<dbReference type="PANTHER" id="PTHR43547">
    <property type="entry name" value="TWO-COMPONENT HISTIDINE KINASE"/>
    <property type="match status" value="1"/>
</dbReference>
<dbReference type="SMART" id="SM00387">
    <property type="entry name" value="HATPase_c"/>
    <property type="match status" value="1"/>
</dbReference>
<evidence type="ECO:0000256" key="3">
    <source>
        <dbReference type="ARBA" id="ARBA00022553"/>
    </source>
</evidence>
<evidence type="ECO:0000313" key="10">
    <source>
        <dbReference type="Proteomes" id="UP001596050"/>
    </source>
</evidence>
<dbReference type="InterPro" id="IPR005467">
    <property type="entry name" value="His_kinase_dom"/>
</dbReference>
<evidence type="ECO:0000259" key="8">
    <source>
        <dbReference type="PROSITE" id="PS50110"/>
    </source>
</evidence>
<dbReference type="SUPFAM" id="SSF55874">
    <property type="entry name" value="ATPase domain of HSP90 chaperone/DNA topoisomerase II/histidine kinase"/>
    <property type="match status" value="1"/>
</dbReference>
<dbReference type="SUPFAM" id="SSF52172">
    <property type="entry name" value="CheY-like"/>
    <property type="match status" value="1"/>
</dbReference>
<dbReference type="SUPFAM" id="SSF47384">
    <property type="entry name" value="Homodimeric domain of signal transducing histidine kinase"/>
    <property type="match status" value="1"/>
</dbReference>
<keyword evidence="10" id="KW-1185">Reference proteome</keyword>
<evidence type="ECO:0000256" key="2">
    <source>
        <dbReference type="ARBA" id="ARBA00012438"/>
    </source>
</evidence>
<evidence type="ECO:0000256" key="5">
    <source>
        <dbReference type="ARBA" id="ARBA00022777"/>
    </source>
</evidence>
<dbReference type="Pfam" id="PF08448">
    <property type="entry name" value="PAS_4"/>
    <property type="match status" value="2"/>
</dbReference>
<sequence length="823" mass="90127">MPPAGVRALLARHDWQGNPLGHPDCWPPELATAVKMSLNSSFPMFVAWGADLRFLYNDAYSRLMGAKHPGALGQPFQQVWGEIWADLVPIIDRALSDKSAFHEDLPLTVLRQGYPEQGYFTFSYSPLHDGKGRVAGLYCTAIETTDRVQSERRAALELKLSDALHPLGTPDEVLATASALLGEELGLSRATYAEVDDAGLSFTVRHQWNADGAHELSRPAYPLDGFGPRIAALTRAGETFVVDDVETDPRCIESRMIFRAEAAAAVLTVPLMRGGHLVGFLSLNRAEPCHWSDADVRFTRETAERTWAALETARAQAELRAERDRSRYIFDTMVEGFSLMAPDWTIVEMNAEGLRICHKTADQVVGRNHFDLFPEVLGTEAGNMLYRAMEAHQPGAVEYRVPQIDGRGGWNEIRAFPTQDGGIAVFFREITDRKLAEAKLKEADQRKDEFLAMLAHELRNPLAPISAAAQLLDIGSLNETRVRQSSAIIGRQVRHMTRLVDDLLDVSRVTRGLIELDKTTLEVRAIVDEAAEQVRPQLMGRRQRLMLHLPAAPLLLEGDRARLVQVLSNLLGNAVKYSPEDRAIDVHAAAEDGMLVLSVSDEGIGMERELTERAFDLFTQAKRSSDRSQGGLGLGLALVRNLVELHGGTVTCTSPGPGQGSTFTVRLPLAVPVASPQPAPPAERRAPSGLNIMVVDDNVDAAGMLAMLLEVSGHRVMVEHEPLRALAQARSAQPDVFLLDIGLPDIDGIELARRLRAQPETAHSVLIAVSGYGQEQDRRQALEAGFSDHLVKPVDFERLAALLAAVRGTCAARGGADAARLRS</sequence>
<reference evidence="10" key="1">
    <citation type="journal article" date="2019" name="Int. J. Syst. Evol. Microbiol.">
        <title>The Global Catalogue of Microorganisms (GCM) 10K type strain sequencing project: providing services to taxonomists for standard genome sequencing and annotation.</title>
        <authorList>
            <consortium name="The Broad Institute Genomics Platform"/>
            <consortium name="The Broad Institute Genome Sequencing Center for Infectious Disease"/>
            <person name="Wu L."/>
            <person name="Ma J."/>
        </authorList>
    </citation>
    <scope>NUCLEOTIDE SEQUENCE [LARGE SCALE GENOMIC DNA]</scope>
    <source>
        <strain evidence="10">KACC 12649</strain>
    </source>
</reference>
<dbReference type="InterPro" id="IPR036097">
    <property type="entry name" value="HisK_dim/P_sf"/>
</dbReference>
<dbReference type="InterPro" id="IPR011006">
    <property type="entry name" value="CheY-like_superfamily"/>
</dbReference>
<dbReference type="SMART" id="SM00448">
    <property type="entry name" value="REC"/>
    <property type="match status" value="1"/>
</dbReference>
<dbReference type="InterPro" id="IPR003661">
    <property type="entry name" value="HisK_dim/P_dom"/>
</dbReference>
<protein>
    <recommendedName>
        <fullName evidence="2">histidine kinase</fullName>
        <ecNumber evidence="2">2.7.13.3</ecNumber>
    </recommendedName>
</protein>
<dbReference type="Pfam" id="PF13185">
    <property type="entry name" value="GAF_2"/>
    <property type="match status" value="1"/>
</dbReference>
<dbReference type="CDD" id="cd00130">
    <property type="entry name" value="PAS"/>
    <property type="match status" value="1"/>
</dbReference>
<dbReference type="Gene3D" id="3.40.50.2300">
    <property type="match status" value="1"/>
</dbReference>
<dbReference type="Proteomes" id="UP001596050">
    <property type="component" value="Unassembled WGS sequence"/>
</dbReference>
<dbReference type="InterPro" id="IPR029016">
    <property type="entry name" value="GAF-like_dom_sf"/>
</dbReference>
<keyword evidence="5" id="KW-0418">Kinase</keyword>
<dbReference type="PROSITE" id="PS50110">
    <property type="entry name" value="RESPONSE_REGULATORY"/>
    <property type="match status" value="1"/>
</dbReference>
<keyword evidence="9" id="KW-0067">ATP-binding</keyword>
<dbReference type="EMBL" id="JBHSMU010000016">
    <property type="protein sequence ID" value="MFC5462294.1"/>
    <property type="molecule type" value="Genomic_DNA"/>
</dbReference>
<dbReference type="GO" id="GO:0005524">
    <property type="term" value="F:ATP binding"/>
    <property type="evidence" value="ECO:0007669"/>
    <property type="project" value="UniProtKB-KW"/>
</dbReference>
<comment type="caution">
    <text evidence="9">The sequence shown here is derived from an EMBL/GenBank/DDBJ whole genome shotgun (WGS) entry which is preliminary data.</text>
</comment>
<accession>A0ABW0L9B8</accession>
<dbReference type="SMART" id="SM00065">
    <property type="entry name" value="GAF"/>
    <property type="match status" value="1"/>
</dbReference>
<evidence type="ECO:0000256" key="6">
    <source>
        <dbReference type="PROSITE-ProRule" id="PRU00169"/>
    </source>
</evidence>
<dbReference type="InterPro" id="IPR036890">
    <property type="entry name" value="HATPase_C_sf"/>
</dbReference>
<dbReference type="Pfam" id="PF00072">
    <property type="entry name" value="Response_reg"/>
    <property type="match status" value="1"/>
</dbReference>
<dbReference type="InterPro" id="IPR003594">
    <property type="entry name" value="HATPase_dom"/>
</dbReference>
<dbReference type="EC" id="2.7.13.3" evidence="2"/>
<dbReference type="InterPro" id="IPR003018">
    <property type="entry name" value="GAF"/>
</dbReference>
<keyword evidence="4" id="KW-0808">Transferase</keyword>
<dbReference type="InterPro" id="IPR013656">
    <property type="entry name" value="PAS_4"/>
</dbReference>
<dbReference type="NCBIfam" id="TIGR00229">
    <property type="entry name" value="sensory_box"/>
    <property type="match status" value="1"/>
</dbReference>
<dbReference type="CDD" id="cd00075">
    <property type="entry name" value="HATPase"/>
    <property type="match status" value="1"/>
</dbReference>
<dbReference type="Gene3D" id="3.30.450.40">
    <property type="match status" value="1"/>
</dbReference>
<feature type="domain" description="Histidine kinase" evidence="7">
    <location>
        <begin position="453"/>
        <end position="671"/>
    </location>
</feature>
<dbReference type="PRINTS" id="PR00344">
    <property type="entry name" value="BCTRLSENSOR"/>
</dbReference>
<dbReference type="InterPro" id="IPR001789">
    <property type="entry name" value="Sig_transdc_resp-reg_receiver"/>
</dbReference>
<evidence type="ECO:0000256" key="4">
    <source>
        <dbReference type="ARBA" id="ARBA00022679"/>
    </source>
</evidence>
<dbReference type="Pfam" id="PF00512">
    <property type="entry name" value="HisKA"/>
    <property type="match status" value="1"/>
</dbReference>
<proteinExistence type="predicted"/>
<comment type="catalytic activity">
    <reaction evidence="1">
        <text>ATP + protein L-histidine = ADP + protein N-phospho-L-histidine.</text>
        <dbReference type="EC" id="2.7.13.3"/>
    </reaction>
</comment>
<organism evidence="9 10">
    <name type="scientific">Massilia niabensis</name>
    <dbReference type="NCBI Taxonomy" id="544910"/>
    <lineage>
        <taxon>Bacteria</taxon>
        <taxon>Pseudomonadati</taxon>
        <taxon>Pseudomonadota</taxon>
        <taxon>Betaproteobacteria</taxon>
        <taxon>Burkholderiales</taxon>
        <taxon>Oxalobacteraceae</taxon>
        <taxon>Telluria group</taxon>
        <taxon>Massilia</taxon>
    </lineage>
</organism>
<evidence type="ECO:0000256" key="1">
    <source>
        <dbReference type="ARBA" id="ARBA00000085"/>
    </source>
</evidence>
<gene>
    <name evidence="9" type="ORF">ACFPN5_21025</name>
</gene>
<feature type="domain" description="Response regulatory" evidence="8">
    <location>
        <begin position="691"/>
        <end position="807"/>
    </location>
</feature>
<dbReference type="PROSITE" id="PS50109">
    <property type="entry name" value="HIS_KIN"/>
    <property type="match status" value="1"/>
</dbReference>
<dbReference type="SUPFAM" id="SSF55781">
    <property type="entry name" value="GAF domain-like"/>
    <property type="match status" value="1"/>
</dbReference>
<feature type="modified residue" description="4-aspartylphosphate" evidence="6">
    <location>
        <position position="740"/>
    </location>
</feature>
<dbReference type="SMART" id="SM00388">
    <property type="entry name" value="HisKA"/>
    <property type="match status" value="1"/>
</dbReference>
<dbReference type="SUPFAM" id="SSF55785">
    <property type="entry name" value="PYP-like sensor domain (PAS domain)"/>
    <property type="match status" value="2"/>
</dbReference>
<dbReference type="InterPro" id="IPR004358">
    <property type="entry name" value="Sig_transdc_His_kin-like_C"/>
</dbReference>